<protein>
    <recommendedName>
        <fullName evidence="11">Acireductone dioxygenase</fullName>
    </recommendedName>
    <alternativeName>
        <fullName evidence="11">Acireductone dioxygenase (Fe(2+)-requiring)</fullName>
        <shortName evidence="11">ARD'</shortName>
        <shortName evidence="11">Fe-ARD</shortName>
        <ecNumber evidence="11">1.13.11.54</ecNumber>
    </alternativeName>
    <alternativeName>
        <fullName evidence="11">Acireductone dioxygenase (Ni(2+)-requiring)</fullName>
        <shortName evidence="11">ARD</shortName>
        <shortName evidence="11">Ni-ARD</shortName>
        <ecNumber evidence="11">1.13.11.53</ecNumber>
    </alternativeName>
</protein>
<evidence type="ECO:0000313" key="12">
    <source>
        <dbReference type="EMBL" id="KRX03813.1"/>
    </source>
</evidence>
<dbReference type="PANTHER" id="PTHR23418:SF0">
    <property type="entry name" value="ACIREDUCTONE DIOXYGENASE"/>
    <property type="match status" value="1"/>
</dbReference>
<comment type="similarity">
    <text evidence="11">Belongs to the acireductone dioxygenase (ARD) family.</text>
</comment>
<evidence type="ECO:0000256" key="8">
    <source>
        <dbReference type="ARBA" id="ARBA00023004"/>
    </source>
</evidence>
<keyword evidence="13" id="KW-1185">Reference proteome</keyword>
<keyword evidence="2 11" id="KW-0963">Cytoplasm</keyword>
<dbReference type="GO" id="GO:0005634">
    <property type="term" value="C:nucleus"/>
    <property type="evidence" value="ECO:0007669"/>
    <property type="project" value="UniProtKB-SubCell"/>
</dbReference>
<dbReference type="EC" id="1.13.11.53" evidence="11"/>
<evidence type="ECO:0000313" key="13">
    <source>
        <dbReference type="Proteomes" id="UP000054937"/>
    </source>
</evidence>
<dbReference type="UniPathway" id="UPA00904">
    <property type="reaction ID" value="UER00878"/>
</dbReference>
<comment type="function">
    <text evidence="11">Catalyzes 2 different reactions between oxygen and the acireductone 1,2-dihydroxy-3-keto-5-methylthiopentene (DHK-MTPene) depending upon the metal bound in the active site. Fe-containing acireductone dioxygenase (Fe-ARD) produces formate and 2-keto-4-methylthiobutyrate (KMTB), the alpha-ketoacid precursor of methionine in the methionine recycle pathway. Ni-containing acireductone dioxygenase (Ni-ARD) produces methylthiopropionate, carbon monoxide and formate, and does not lie on the methionine recycle pathway.</text>
</comment>
<evidence type="ECO:0000256" key="6">
    <source>
        <dbReference type="ARBA" id="ARBA00022964"/>
    </source>
</evidence>
<comment type="catalytic activity">
    <reaction evidence="1 11">
        <text>1,2-dihydroxy-5-(methylsulfanyl)pent-1-en-3-one + O2 = 4-methylsulfanyl-2-oxobutanoate + formate + 2 H(+)</text>
        <dbReference type="Rhea" id="RHEA:24504"/>
        <dbReference type="ChEBI" id="CHEBI:15378"/>
        <dbReference type="ChEBI" id="CHEBI:15379"/>
        <dbReference type="ChEBI" id="CHEBI:15740"/>
        <dbReference type="ChEBI" id="CHEBI:16723"/>
        <dbReference type="ChEBI" id="CHEBI:49252"/>
        <dbReference type="EC" id="1.13.11.54"/>
    </reaction>
</comment>
<keyword evidence="3 11" id="KW-0533">Nickel</keyword>
<keyword evidence="5 11" id="KW-0479">Metal-binding</keyword>
<keyword evidence="9 11" id="KW-0486">Methionine biosynthesis</keyword>
<evidence type="ECO:0000256" key="10">
    <source>
        <dbReference type="ARBA" id="ARBA00023242"/>
    </source>
</evidence>
<keyword evidence="8 11" id="KW-0408">Iron</keyword>
<dbReference type="GO" id="GO:0005737">
    <property type="term" value="C:cytoplasm"/>
    <property type="evidence" value="ECO:0007669"/>
    <property type="project" value="UniProtKB-SubCell"/>
</dbReference>
<organism evidence="12 13">
    <name type="scientific">Pseudocohnilembus persalinus</name>
    <name type="common">Ciliate</name>
    <dbReference type="NCBI Taxonomy" id="266149"/>
    <lineage>
        <taxon>Eukaryota</taxon>
        <taxon>Sar</taxon>
        <taxon>Alveolata</taxon>
        <taxon>Ciliophora</taxon>
        <taxon>Intramacronucleata</taxon>
        <taxon>Oligohymenophorea</taxon>
        <taxon>Scuticociliatia</taxon>
        <taxon>Philasterida</taxon>
        <taxon>Pseudocohnilembidae</taxon>
        <taxon>Pseudocohnilembus</taxon>
    </lineage>
</organism>
<dbReference type="InterPro" id="IPR011051">
    <property type="entry name" value="RmlC_Cupin_sf"/>
</dbReference>
<dbReference type="EMBL" id="LDAU01000125">
    <property type="protein sequence ID" value="KRX03813.1"/>
    <property type="molecule type" value="Genomic_DNA"/>
</dbReference>
<dbReference type="EC" id="1.13.11.54" evidence="11"/>
<evidence type="ECO:0000256" key="9">
    <source>
        <dbReference type="ARBA" id="ARBA00023167"/>
    </source>
</evidence>
<name>A0A0V0QP90_PSEPJ</name>
<evidence type="ECO:0000256" key="2">
    <source>
        <dbReference type="ARBA" id="ARBA00022490"/>
    </source>
</evidence>
<dbReference type="InterPro" id="IPR027496">
    <property type="entry name" value="ARD_euk"/>
</dbReference>
<keyword evidence="10 11" id="KW-0539">Nucleus</keyword>
<feature type="binding site" evidence="11">
    <location>
        <position position="100"/>
    </location>
    <ligand>
        <name>Fe(2+)</name>
        <dbReference type="ChEBI" id="CHEBI:29033"/>
        <note>for iron-dependent acireductone dioxygenase activity</note>
    </ligand>
</feature>
<dbReference type="SUPFAM" id="SSF51182">
    <property type="entry name" value="RmlC-like cupins"/>
    <property type="match status" value="1"/>
</dbReference>
<dbReference type="CDD" id="cd02232">
    <property type="entry name" value="cupin_ARD"/>
    <property type="match status" value="1"/>
</dbReference>
<dbReference type="GO" id="GO:0005506">
    <property type="term" value="F:iron ion binding"/>
    <property type="evidence" value="ECO:0007669"/>
    <property type="project" value="UniProtKB-UniRule"/>
</dbReference>
<feature type="binding site" evidence="11">
    <location>
        <position position="139"/>
    </location>
    <ligand>
        <name>Fe(2+)</name>
        <dbReference type="ChEBI" id="CHEBI:29033"/>
        <note>for iron-dependent acireductone dioxygenase activity</note>
    </ligand>
</feature>
<gene>
    <name evidence="12" type="ORF">PPERSA_04608</name>
</gene>
<feature type="binding site" evidence="11">
    <location>
        <position position="139"/>
    </location>
    <ligand>
        <name>Ni(2+)</name>
        <dbReference type="ChEBI" id="CHEBI:49786"/>
        <note>for nickel-dependent acireductone dioxygenase activity</note>
    </ligand>
</feature>
<feature type="binding site" evidence="11">
    <location>
        <position position="96"/>
    </location>
    <ligand>
        <name>Ni(2+)</name>
        <dbReference type="ChEBI" id="CHEBI:49786"/>
        <note>for nickel-dependent acireductone dioxygenase activity</note>
    </ligand>
</feature>
<dbReference type="InterPro" id="IPR014710">
    <property type="entry name" value="RmlC-like_jellyroll"/>
</dbReference>
<comment type="caution">
    <text evidence="12">The sequence shown here is derived from an EMBL/GenBank/DDBJ whole genome shotgun (WGS) entry which is preliminary data.</text>
</comment>
<dbReference type="GO" id="GO:0010308">
    <property type="term" value="F:acireductone dioxygenase (Ni2+-requiring) activity"/>
    <property type="evidence" value="ECO:0007669"/>
    <property type="project" value="UniProtKB-UniRule"/>
</dbReference>
<dbReference type="GO" id="GO:0016151">
    <property type="term" value="F:nickel cation binding"/>
    <property type="evidence" value="ECO:0007669"/>
    <property type="project" value="UniProtKB-UniRule"/>
</dbReference>
<comment type="cofactor">
    <cofactor evidence="11">
        <name>Fe(2+)</name>
        <dbReference type="ChEBI" id="CHEBI:29033"/>
    </cofactor>
    <cofactor evidence="11">
        <name>Ni(2+)</name>
        <dbReference type="ChEBI" id="CHEBI:49786"/>
    </cofactor>
    <text evidence="11">Binds either 1 Fe or Ni cation per monomer. Iron-binding promotes an acireductone dioxygenase reaction producing 2-keto-4-methylthiobutyrate, while nickel-binding promotes an acireductone dioxygenase reaction producing 3-(methylsulfanyl)propanoate.</text>
</comment>
<feature type="binding site" evidence="11">
    <location>
        <position position="94"/>
    </location>
    <ligand>
        <name>Ni(2+)</name>
        <dbReference type="ChEBI" id="CHEBI:49786"/>
        <note>for nickel-dependent acireductone dioxygenase activity</note>
    </ligand>
</feature>
<evidence type="ECO:0000256" key="4">
    <source>
        <dbReference type="ARBA" id="ARBA00022605"/>
    </source>
</evidence>
<comment type="pathway">
    <text evidence="11">Amino-acid biosynthesis; L-methionine biosynthesis via salvage pathway; L-methionine from S-methyl-5-thio-alpha-D-ribose 1-phosphate: step 5/6.</text>
</comment>
<dbReference type="HAMAP" id="MF_03154">
    <property type="entry name" value="Salvage_MtnD_euk"/>
    <property type="match status" value="1"/>
</dbReference>
<feature type="binding site" evidence="11">
    <location>
        <position position="100"/>
    </location>
    <ligand>
        <name>Ni(2+)</name>
        <dbReference type="ChEBI" id="CHEBI:49786"/>
        <note>for nickel-dependent acireductone dioxygenase activity</note>
    </ligand>
</feature>
<keyword evidence="6 11" id="KW-0223">Dioxygenase</keyword>
<evidence type="ECO:0000256" key="7">
    <source>
        <dbReference type="ARBA" id="ARBA00023002"/>
    </source>
</evidence>
<evidence type="ECO:0000256" key="5">
    <source>
        <dbReference type="ARBA" id="ARBA00022723"/>
    </source>
</evidence>
<accession>A0A0V0QP90</accession>
<keyword evidence="7 11" id="KW-0560">Oxidoreductase</keyword>
<dbReference type="InParanoid" id="A0A0V0QP90"/>
<dbReference type="OrthoDB" id="441572at2759"/>
<sequence length="182" mass="21716">MAENLGKKDKVWIIDAEKLKNTEDIRQELKGQPLNLDYLAQINIIYKKLDGKEENEELEKIVKERNYVSRDIMEIGKNVTENYEQFTQKFKIEHLHMDEEIRYIVGGSGYFDVRGKQDEWVRILVEKGDFIILPEGIYHRFTTDTNDYIKTMRIFQAEPKWTAYNRPCDDNESRIRYLKSLA</sequence>
<dbReference type="GO" id="GO:0019509">
    <property type="term" value="P:L-methionine salvage from methylthioadenosine"/>
    <property type="evidence" value="ECO:0007669"/>
    <property type="project" value="UniProtKB-UniRule"/>
</dbReference>
<dbReference type="Gene3D" id="2.60.120.10">
    <property type="entry name" value="Jelly Rolls"/>
    <property type="match status" value="1"/>
</dbReference>
<dbReference type="AlphaFoldDB" id="A0A0V0QP90"/>
<dbReference type="InterPro" id="IPR004313">
    <property type="entry name" value="ARD"/>
</dbReference>
<dbReference type="Proteomes" id="UP000054937">
    <property type="component" value="Unassembled WGS sequence"/>
</dbReference>
<proteinExistence type="inferred from homology"/>
<reference evidence="12 13" key="1">
    <citation type="journal article" date="2015" name="Sci. Rep.">
        <title>Genome of the facultative scuticociliatosis pathogen Pseudocohnilembus persalinus provides insight into its virulence through horizontal gene transfer.</title>
        <authorList>
            <person name="Xiong J."/>
            <person name="Wang G."/>
            <person name="Cheng J."/>
            <person name="Tian M."/>
            <person name="Pan X."/>
            <person name="Warren A."/>
            <person name="Jiang C."/>
            <person name="Yuan D."/>
            <person name="Miao W."/>
        </authorList>
    </citation>
    <scope>NUCLEOTIDE SEQUENCE [LARGE SCALE GENOMIC DNA]</scope>
    <source>
        <strain evidence="12">36N120E</strain>
    </source>
</reference>
<evidence type="ECO:0000256" key="1">
    <source>
        <dbReference type="ARBA" id="ARBA00000428"/>
    </source>
</evidence>
<comment type="catalytic activity">
    <reaction evidence="11">
        <text>1,2-dihydroxy-5-(methylsulfanyl)pent-1-en-3-one + O2 = 3-(methylsulfanyl)propanoate + CO + formate + 2 H(+)</text>
        <dbReference type="Rhea" id="RHEA:14161"/>
        <dbReference type="ChEBI" id="CHEBI:15378"/>
        <dbReference type="ChEBI" id="CHEBI:15379"/>
        <dbReference type="ChEBI" id="CHEBI:15740"/>
        <dbReference type="ChEBI" id="CHEBI:17245"/>
        <dbReference type="ChEBI" id="CHEBI:49016"/>
        <dbReference type="ChEBI" id="CHEBI:49252"/>
        <dbReference type="EC" id="1.13.11.53"/>
    </reaction>
</comment>
<feature type="binding site" evidence="11">
    <location>
        <position position="94"/>
    </location>
    <ligand>
        <name>Fe(2+)</name>
        <dbReference type="ChEBI" id="CHEBI:29033"/>
        <note>for iron-dependent acireductone dioxygenase activity</note>
    </ligand>
</feature>
<evidence type="ECO:0000256" key="11">
    <source>
        <dbReference type="HAMAP-Rule" id="MF_03154"/>
    </source>
</evidence>
<comment type="subcellular location">
    <subcellularLocation>
        <location evidence="11">Cytoplasm</location>
    </subcellularLocation>
    <subcellularLocation>
        <location evidence="11">Nucleus</location>
    </subcellularLocation>
</comment>
<keyword evidence="4 11" id="KW-0028">Amino-acid biosynthesis</keyword>
<dbReference type="FunFam" id="2.60.120.10:FF:000099">
    <property type="entry name" value="1,2-dihydroxy-3-keto-5-methylthiopentene dioxygenase"/>
    <property type="match status" value="1"/>
</dbReference>
<dbReference type="Pfam" id="PF03079">
    <property type="entry name" value="ARD"/>
    <property type="match status" value="1"/>
</dbReference>
<dbReference type="GO" id="GO:0010309">
    <property type="term" value="F:acireductone dioxygenase [iron(II)-requiring] activity"/>
    <property type="evidence" value="ECO:0007669"/>
    <property type="project" value="UniProtKB-UniRule"/>
</dbReference>
<dbReference type="PANTHER" id="PTHR23418">
    <property type="entry name" value="ACIREDUCTONE DIOXYGENASE"/>
    <property type="match status" value="1"/>
</dbReference>
<feature type="binding site" evidence="11">
    <location>
        <position position="96"/>
    </location>
    <ligand>
        <name>Fe(2+)</name>
        <dbReference type="ChEBI" id="CHEBI:29033"/>
        <note>for iron-dependent acireductone dioxygenase activity</note>
    </ligand>
</feature>
<evidence type="ECO:0000256" key="3">
    <source>
        <dbReference type="ARBA" id="ARBA00022596"/>
    </source>
</evidence>
<dbReference type="OMA" id="WYMDESQ"/>